<name>A0A517RCI9_9PLAN</name>
<dbReference type="InterPro" id="IPR027417">
    <property type="entry name" value="P-loop_NTPase"/>
</dbReference>
<dbReference type="GO" id="GO:0016887">
    <property type="term" value="F:ATP hydrolysis activity"/>
    <property type="evidence" value="ECO:0007669"/>
    <property type="project" value="InterPro"/>
</dbReference>
<sequence length="304" mass="33653">MSEAAIKIHQVHQQFGAKIVLENVSLEIPRGQTLALLGRNGTGKTTLIRILLGLLKPDSGSIEVGGCDPSREAVELRRRVGYLAEDQTMYGWMTAIELCHFLYPFYPAWNQALADDYLERFHIPRHQRIDQLSKGQNVKLGLTLALAHQPNVVVLDDPALGLDTIARKEFNRDLIEHLQAAGRTVLFSSHLLDEVEAVADAVAILDGGRIIRQSETETLRSEVKRIVVNAIEITEVSPPAGLLDVQRLEDQLILTIDGAADFVERLTELGIDHEVVNLSLDEIFEAFVIGRTHGWPQAGTPVVV</sequence>
<dbReference type="PANTHER" id="PTHR42939:SF1">
    <property type="entry name" value="ABC TRANSPORTER ATP-BINDING PROTEIN ALBC-RELATED"/>
    <property type="match status" value="1"/>
</dbReference>
<dbReference type="RefSeq" id="WP_198000384.1">
    <property type="nucleotide sequence ID" value="NZ_CP036269.1"/>
</dbReference>
<keyword evidence="3 5" id="KW-0067">ATP-binding</keyword>
<dbReference type="AlphaFoldDB" id="A0A517RCI9"/>
<reference evidence="5 6" key="1">
    <citation type="submission" date="2019-02" db="EMBL/GenBank/DDBJ databases">
        <title>Deep-cultivation of Planctomycetes and their phenomic and genomic characterization uncovers novel biology.</title>
        <authorList>
            <person name="Wiegand S."/>
            <person name="Jogler M."/>
            <person name="Boedeker C."/>
            <person name="Pinto D."/>
            <person name="Vollmers J."/>
            <person name="Rivas-Marin E."/>
            <person name="Kohn T."/>
            <person name="Peeters S.H."/>
            <person name="Heuer A."/>
            <person name="Rast P."/>
            <person name="Oberbeckmann S."/>
            <person name="Bunk B."/>
            <person name="Jeske O."/>
            <person name="Meyerdierks A."/>
            <person name="Storesund J.E."/>
            <person name="Kallscheuer N."/>
            <person name="Luecker S."/>
            <person name="Lage O.M."/>
            <person name="Pohl T."/>
            <person name="Merkel B.J."/>
            <person name="Hornburger P."/>
            <person name="Mueller R.-W."/>
            <person name="Bruemmer F."/>
            <person name="Labrenz M."/>
            <person name="Spormann A.M."/>
            <person name="Op den Camp H."/>
            <person name="Overmann J."/>
            <person name="Amann R."/>
            <person name="Jetten M.S.M."/>
            <person name="Mascher T."/>
            <person name="Medema M.H."/>
            <person name="Devos D.P."/>
            <person name="Kaster A.-K."/>
            <person name="Ovreas L."/>
            <person name="Rohde M."/>
            <person name="Galperin M.Y."/>
            <person name="Jogler C."/>
        </authorList>
    </citation>
    <scope>NUCLEOTIDE SEQUENCE [LARGE SCALE GENOMIC DNA]</scope>
    <source>
        <strain evidence="5 6">Pan241w</strain>
    </source>
</reference>
<accession>A0A517RCI9</accession>
<dbReference type="GO" id="GO:0005524">
    <property type="term" value="F:ATP binding"/>
    <property type="evidence" value="ECO:0007669"/>
    <property type="project" value="UniProtKB-KW"/>
</dbReference>
<dbReference type="EMBL" id="CP036269">
    <property type="protein sequence ID" value="QDT41534.1"/>
    <property type="molecule type" value="Genomic_DNA"/>
</dbReference>
<evidence type="ECO:0000313" key="5">
    <source>
        <dbReference type="EMBL" id="QDT41534.1"/>
    </source>
</evidence>
<dbReference type="KEGG" id="gaz:Pan241w_15970"/>
<dbReference type="InterPro" id="IPR051782">
    <property type="entry name" value="ABC_Transporter_VariousFunc"/>
</dbReference>
<keyword evidence="1" id="KW-0813">Transport</keyword>
<dbReference type="Gene3D" id="3.40.50.300">
    <property type="entry name" value="P-loop containing nucleotide triphosphate hydrolases"/>
    <property type="match status" value="1"/>
</dbReference>
<organism evidence="5 6">
    <name type="scientific">Gimesia alba</name>
    <dbReference type="NCBI Taxonomy" id="2527973"/>
    <lineage>
        <taxon>Bacteria</taxon>
        <taxon>Pseudomonadati</taxon>
        <taxon>Planctomycetota</taxon>
        <taxon>Planctomycetia</taxon>
        <taxon>Planctomycetales</taxon>
        <taxon>Planctomycetaceae</taxon>
        <taxon>Gimesia</taxon>
    </lineage>
</organism>
<dbReference type="InterPro" id="IPR003439">
    <property type="entry name" value="ABC_transporter-like_ATP-bd"/>
</dbReference>
<evidence type="ECO:0000256" key="3">
    <source>
        <dbReference type="ARBA" id="ARBA00022840"/>
    </source>
</evidence>
<gene>
    <name evidence="5" type="primary">ytrB_1</name>
    <name evidence="5" type="ORF">Pan241w_15970</name>
</gene>
<dbReference type="InterPro" id="IPR003593">
    <property type="entry name" value="AAA+_ATPase"/>
</dbReference>
<dbReference type="PANTHER" id="PTHR42939">
    <property type="entry name" value="ABC TRANSPORTER ATP-BINDING PROTEIN ALBC-RELATED"/>
    <property type="match status" value="1"/>
</dbReference>
<dbReference type="Pfam" id="PF00005">
    <property type="entry name" value="ABC_tran"/>
    <property type="match status" value="1"/>
</dbReference>
<evidence type="ECO:0000256" key="2">
    <source>
        <dbReference type="ARBA" id="ARBA00022741"/>
    </source>
</evidence>
<dbReference type="SUPFAM" id="SSF52540">
    <property type="entry name" value="P-loop containing nucleoside triphosphate hydrolases"/>
    <property type="match status" value="1"/>
</dbReference>
<dbReference type="Proteomes" id="UP000317171">
    <property type="component" value="Chromosome"/>
</dbReference>
<protein>
    <submittedName>
        <fullName evidence="5">ABC transporter ATP-binding protein YtrB</fullName>
    </submittedName>
</protein>
<dbReference type="CDD" id="cd03230">
    <property type="entry name" value="ABC_DR_subfamily_A"/>
    <property type="match status" value="1"/>
</dbReference>
<feature type="domain" description="ABC transporter" evidence="4">
    <location>
        <begin position="6"/>
        <end position="232"/>
    </location>
</feature>
<evidence type="ECO:0000259" key="4">
    <source>
        <dbReference type="PROSITE" id="PS50893"/>
    </source>
</evidence>
<evidence type="ECO:0000256" key="1">
    <source>
        <dbReference type="ARBA" id="ARBA00022448"/>
    </source>
</evidence>
<keyword evidence="6" id="KW-1185">Reference proteome</keyword>
<dbReference type="PROSITE" id="PS50893">
    <property type="entry name" value="ABC_TRANSPORTER_2"/>
    <property type="match status" value="1"/>
</dbReference>
<proteinExistence type="predicted"/>
<dbReference type="SMART" id="SM00382">
    <property type="entry name" value="AAA"/>
    <property type="match status" value="1"/>
</dbReference>
<keyword evidence="2" id="KW-0547">Nucleotide-binding</keyword>
<evidence type="ECO:0000313" key="6">
    <source>
        <dbReference type="Proteomes" id="UP000317171"/>
    </source>
</evidence>